<feature type="non-terminal residue" evidence="2">
    <location>
        <position position="152"/>
    </location>
</feature>
<feature type="region of interest" description="Disordered" evidence="1">
    <location>
        <begin position="120"/>
        <end position="152"/>
    </location>
</feature>
<evidence type="ECO:0000313" key="3">
    <source>
        <dbReference type="Proteomes" id="UP000779574"/>
    </source>
</evidence>
<proteinExistence type="predicted"/>
<reference evidence="2" key="2">
    <citation type="submission" date="2021-08" db="EMBL/GenBank/DDBJ databases">
        <authorList>
            <person name="Gostincar C."/>
            <person name="Sun X."/>
            <person name="Song Z."/>
            <person name="Gunde-Cimerman N."/>
        </authorList>
    </citation>
    <scope>NUCLEOTIDE SEQUENCE</scope>
    <source>
        <strain evidence="2">EXF-9911</strain>
    </source>
</reference>
<reference evidence="2" key="1">
    <citation type="journal article" date="2021" name="J Fungi (Basel)">
        <title>Virulence traits and population genomics of the black yeast Aureobasidium melanogenum.</title>
        <authorList>
            <person name="Cernosa A."/>
            <person name="Sun X."/>
            <person name="Gostincar C."/>
            <person name="Fang C."/>
            <person name="Gunde-Cimerman N."/>
            <person name="Song Z."/>
        </authorList>
    </citation>
    <scope>NUCLEOTIDE SEQUENCE</scope>
    <source>
        <strain evidence="2">EXF-9911</strain>
    </source>
</reference>
<protein>
    <submittedName>
        <fullName evidence="2">Uncharacterized protein</fullName>
    </submittedName>
</protein>
<feature type="compositionally biased region" description="Basic residues" evidence="1">
    <location>
        <begin position="120"/>
        <end position="144"/>
    </location>
</feature>
<dbReference type="AlphaFoldDB" id="A0A9P8JGG6"/>
<name>A0A9P8JGG6_AURME</name>
<organism evidence="2 3">
    <name type="scientific">Aureobasidium melanogenum</name>
    <name type="common">Aureobasidium pullulans var. melanogenum</name>
    <dbReference type="NCBI Taxonomy" id="46634"/>
    <lineage>
        <taxon>Eukaryota</taxon>
        <taxon>Fungi</taxon>
        <taxon>Dikarya</taxon>
        <taxon>Ascomycota</taxon>
        <taxon>Pezizomycotina</taxon>
        <taxon>Dothideomycetes</taxon>
        <taxon>Dothideomycetidae</taxon>
        <taxon>Dothideales</taxon>
        <taxon>Saccotheciaceae</taxon>
        <taxon>Aureobasidium</taxon>
    </lineage>
</organism>
<sequence length="152" mass="16736">MSVELRDQTSVKLDEDGWSRNGNCDSSRTHGACLLFFTNYFAVTETCIGIAISKISVPLYTAACSGASTLKGIQPCSAGPPRRSALISLGCIQKKTSIVPNMSAASKIIQRIQVFLPGQRHSHHLSGRMTRHTTMKHHSQHHKKAEKEQLKH</sequence>
<dbReference type="Proteomes" id="UP000779574">
    <property type="component" value="Unassembled WGS sequence"/>
</dbReference>
<evidence type="ECO:0000256" key="1">
    <source>
        <dbReference type="SAM" id="MobiDB-lite"/>
    </source>
</evidence>
<evidence type="ECO:0000313" key="2">
    <source>
        <dbReference type="EMBL" id="KAG9701307.1"/>
    </source>
</evidence>
<gene>
    <name evidence="2" type="ORF">KCU76_g90</name>
</gene>
<accession>A0A9P8JGG6</accession>
<dbReference type="EMBL" id="JAHFXF010000001">
    <property type="protein sequence ID" value="KAG9701307.1"/>
    <property type="molecule type" value="Genomic_DNA"/>
</dbReference>
<comment type="caution">
    <text evidence="2">The sequence shown here is derived from an EMBL/GenBank/DDBJ whole genome shotgun (WGS) entry which is preliminary data.</text>
</comment>